<dbReference type="InParanoid" id="A0A1X7TFJ5"/>
<dbReference type="AlphaFoldDB" id="A0A1X7TFJ5"/>
<accession>A0A1X7TFJ5</accession>
<protein>
    <submittedName>
        <fullName evidence="1">Uncharacterized protein</fullName>
    </submittedName>
</protein>
<evidence type="ECO:0000313" key="1">
    <source>
        <dbReference type="EnsemblMetazoa" id="Aqu2.1.13167_001"/>
    </source>
</evidence>
<name>A0A1X7TFJ5_AMPQE</name>
<sequence>GVTWGHAANATGALVMHQMQCLAQAVPALGLTI</sequence>
<dbReference type="EnsemblMetazoa" id="Aqu2.1.13167_001">
    <property type="protein sequence ID" value="Aqu2.1.13167_001"/>
    <property type="gene ID" value="Aqu2.1.13167"/>
</dbReference>
<organism evidence="1">
    <name type="scientific">Amphimedon queenslandica</name>
    <name type="common">Sponge</name>
    <dbReference type="NCBI Taxonomy" id="400682"/>
    <lineage>
        <taxon>Eukaryota</taxon>
        <taxon>Metazoa</taxon>
        <taxon>Porifera</taxon>
        <taxon>Demospongiae</taxon>
        <taxon>Heteroscleromorpha</taxon>
        <taxon>Haplosclerida</taxon>
        <taxon>Niphatidae</taxon>
        <taxon>Amphimedon</taxon>
    </lineage>
</organism>
<reference evidence="1" key="1">
    <citation type="submission" date="2017-05" db="UniProtKB">
        <authorList>
            <consortium name="EnsemblMetazoa"/>
        </authorList>
    </citation>
    <scope>IDENTIFICATION</scope>
</reference>
<proteinExistence type="predicted"/>